<keyword evidence="2" id="KW-1185">Reference proteome</keyword>
<evidence type="ECO:0000313" key="2">
    <source>
        <dbReference type="Proteomes" id="UP000240493"/>
    </source>
</evidence>
<name>A0A2T3Z8P9_TRIA4</name>
<evidence type="ECO:0000313" key="1">
    <source>
        <dbReference type="EMBL" id="PTB41160.1"/>
    </source>
</evidence>
<reference evidence="1 2" key="1">
    <citation type="submission" date="2016-07" db="EMBL/GenBank/DDBJ databases">
        <title>Multiple horizontal gene transfer events from other fungi enriched the ability of initially mycotrophic Trichoderma (Ascomycota) to feed on dead plant biomass.</title>
        <authorList>
            <consortium name="DOE Joint Genome Institute"/>
            <person name="Aerts A."/>
            <person name="Atanasova L."/>
            <person name="Chenthamara K."/>
            <person name="Zhang J."/>
            <person name="Grujic M."/>
            <person name="Henrissat B."/>
            <person name="Kuo A."/>
            <person name="Salamov A."/>
            <person name="Lipzen A."/>
            <person name="Labutti K."/>
            <person name="Barry K."/>
            <person name="Miao Y."/>
            <person name="Rahimi M.J."/>
            <person name="Shen Q."/>
            <person name="Grigoriev I.V."/>
            <person name="Kubicek C.P."/>
            <person name="Druzhinina I.S."/>
        </authorList>
    </citation>
    <scope>NUCLEOTIDE SEQUENCE [LARGE SCALE GENOMIC DNA]</scope>
    <source>
        <strain evidence="1 2">CBS 433.97</strain>
    </source>
</reference>
<gene>
    <name evidence="1" type="ORF">M441DRAFT_418917</name>
</gene>
<dbReference type="AlphaFoldDB" id="A0A2T3Z8P9"/>
<proteinExistence type="predicted"/>
<accession>A0A2T3Z8P9</accession>
<organism evidence="1 2">
    <name type="scientific">Trichoderma asperellum (strain ATCC 204424 / CBS 433.97 / NBRC 101777)</name>
    <dbReference type="NCBI Taxonomy" id="1042311"/>
    <lineage>
        <taxon>Eukaryota</taxon>
        <taxon>Fungi</taxon>
        <taxon>Dikarya</taxon>
        <taxon>Ascomycota</taxon>
        <taxon>Pezizomycotina</taxon>
        <taxon>Sordariomycetes</taxon>
        <taxon>Hypocreomycetidae</taxon>
        <taxon>Hypocreales</taxon>
        <taxon>Hypocreaceae</taxon>
        <taxon>Trichoderma</taxon>
    </lineage>
</organism>
<dbReference type="Proteomes" id="UP000240493">
    <property type="component" value="Unassembled WGS sequence"/>
</dbReference>
<protein>
    <submittedName>
        <fullName evidence="1">Uncharacterized protein</fullName>
    </submittedName>
</protein>
<dbReference type="PROSITE" id="PS51257">
    <property type="entry name" value="PROKAR_LIPOPROTEIN"/>
    <property type="match status" value="1"/>
</dbReference>
<dbReference type="EMBL" id="KZ679262">
    <property type="protein sequence ID" value="PTB41160.1"/>
    <property type="molecule type" value="Genomic_DNA"/>
</dbReference>
<sequence length="78" mass="9056">MTAYNKQHRYPHTLGRYVKYHGALAASQFLLSMACRYLFASASLAVLSPNLEGRGARKLDRALRYLWRKLQNWPEPKC</sequence>